<dbReference type="STRING" id="342668.A0A1B8GUK1"/>
<dbReference type="PROSITE" id="PS00455">
    <property type="entry name" value="AMP_BINDING"/>
    <property type="match status" value="1"/>
</dbReference>
<dbReference type="PANTHER" id="PTHR24096:SF422">
    <property type="entry name" value="BCDNA.GH02901"/>
    <property type="match status" value="1"/>
</dbReference>
<dbReference type="SUPFAM" id="SSF56801">
    <property type="entry name" value="Acetyl-CoA synthetase-like"/>
    <property type="match status" value="1"/>
</dbReference>
<protein>
    <recommendedName>
        <fullName evidence="6">Phenylacetyl-CoA ligase</fullName>
    </recommendedName>
</protein>
<comment type="similarity">
    <text evidence="1">Belongs to the ATP-dependent AMP-binding enzyme family.</text>
</comment>
<dbReference type="Gene3D" id="3.40.50.980">
    <property type="match status" value="2"/>
</dbReference>
<sequence length="586" mass="63951">MVFIPPASSPAMLDIPDTVSLPDFVLDNKYRSVPHEQARNPFTCGLSGKTYTSLEWKDRIGWLARAFQKELGFQVNQGTEWEKVIGIYTLNTVDTLTVSFAVQYLNGVASPANAAYSATELAYQLKAAGAKAIFTCIPLIENALQAAKIVGIPEKHVYILEMADSFTGGKKVPFKTVGELIEQGKNLPALEPSKWTQGQGERQTAFLCFSSGTSGLPKAVMISHRNCITNIIQITLHEQFARAGKGSKGGPRQDVALGLLPFSHIYGLVIICLTGAFRGDETIVLPKFELATFLQAIQEYKISVLFIVPPIVIGLINAHQISSRYDLTSVESLFTGAAPLGESTARDLAKLHPTWLIRQGYGMTETCTGVCLTTEEDVWFGSSGHLLPGFKVKIVRPDGSEVTAHDEEGELLVQSHSVVLGYLNNPEANAETFLPDTDGNGRWIRTGDVAIVSVAPSGNEHITITERIKELIKVNGHQVAPAELEALLLSHPSVADAAVIPVPNDRAGEVPRAYVVKSAKVSVEDNDKIVKRDIAKYVEANKSRYKWLAGGIEFIDVIPKSPSGKILRRLLRDKEKEDRRKAGVKL</sequence>
<dbReference type="Gene3D" id="3.30.300.30">
    <property type="match status" value="1"/>
</dbReference>
<feature type="domain" description="AMP-dependent synthetase/ligase" evidence="2">
    <location>
        <begin position="48"/>
        <end position="423"/>
    </location>
</feature>
<proteinExistence type="inferred from homology"/>
<gene>
    <name evidence="4" type="ORF">VE01_02806</name>
</gene>
<dbReference type="CDD" id="cd05911">
    <property type="entry name" value="Firefly_Luc_like"/>
    <property type="match status" value="1"/>
</dbReference>
<evidence type="ECO:0000259" key="3">
    <source>
        <dbReference type="Pfam" id="PF13193"/>
    </source>
</evidence>
<dbReference type="RefSeq" id="XP_018133238.1">
    <property type="nucleotide sequence ID" value="XM_018272310.2"/>
</dbReference>
<feature type="domain" description="AMP-binding enzyme C-terminal" evidence="3">
    <location>
        <begin position="483"/>
        <end position="565"/>
    </location>
</feature>
<reference evidence="4 5" key="1">
    <citation type="submission" date="2016-03" db="EMBL/GenBank/DDBJ databases">
        <title>Comparative genomics of Pseudogymnoascus destructans, the fungus causing white-nose syndrome of bats.</title>
        <authorList>
            <person name="Palmer J.M."/>
            <person name="Drees K.P."/>
            <person name="Foster J.T."/>
            <person name="Lindner D.L."/>
        </authorList>
    </citation>
    <scope>NUCLEOTIDE SEQUENCE [LARGE SCALE GENOMIC DNA]</scope>
    <source>
        <strain evidence="4 5">UAMH 10579</strain>
    </source>
</reference>
<dbReference type="Proteomes" id="UP000091956">
    <property type="component" value="Unassembled WGS sequence"/>
</dbReference>
<dbReference type="PANTHER" id="PTHR24096">
    <property type="entry name" value="LONG-CHAIN-FATTY-ACID--COA LIGASE"/>
    <property type="match status" value="1"/>
</dbReference>
<dbReference type="InterPro" id="IPR020845">
    <property type="entry name" value="AMP-binding_CS"/>
</dbReference>
<dbReference type="Pfam" id="PF00501">
    <property type="entry name" value="AMP-binding"/>
    <property type="match status" value="1"/>
</dbReference>
<evidence type="ECO:0008006" key="6">
    <source>
        <dbReference type="Google" id="ProtNLM"/>
    </source>
</evidence>
<dbReference type="OrthoDB" id="6509636at2759"/>
<dbReference type="FunFam" id="3.30.300.30:FF:000007">
    <property type="entry name" value="4-coumarate--CoA ligase 2"/>
    <property type="match status" value="1"/>
</dbReference>
<dbReference type="InterPro" id="IPR025110">
    <property type="entry name" value="AMP-bd_C"/>
</dbReference>
<dbReference type="InterPro" id="IPR000873">
    <property type="entry name" value="AMP-dep_synth/lig_dom"/>
</dbReference>
<dbReference type="GO" id="GO:0016405">
    <property type="term" value="F:CoA-ligase activity"/>
    <property type="evidence" value="ECO:0007669"/>
    <property type="project" value="TreeGrafter"/>
</dbReference>
<dbReference type="EMBL" id="KV460212">
    <property type="protein sequence ID" value="OBT99505.1"/>
    <property type="molecule type" value="Genomic_DNA"/>
</dbReference>
<dbReference type="AlphaFoldDB" id="A0A1B8GUK1"/>
<dbReference type="InterPro" id="IPR045851">
    <property type="entry name" value="AMP-bd_C_sf"/>
</dbReference>
<dbReference type="Pfam" id="PF13193">
    <property type="entry name" value="AMP-binding_C"/>
    <property type="match status" value="1"/>
</dbReference>
<evidence type="ECO:0000313" key="4">
    <source>
        <dbReference type="EMBL" id="OBT99505.1"/>
    </source>
</evidence>
<dbReference type="GeneID" id="28836192"/>
<dbReference type="Gene3D" id="2.30.38.10">
    <property type="entry name" value="Luciferase, Domain 3"/>
    <property type="match status" value="1"/>
</dbReference>
<evidence type="ECO:0000256" key="1">
    <source>
        <dbReference type="ARBA" id="ARBA00006432"/>
    </source>
</evidence>
<accession>A0A1B8GUK1</accession>
<evidence type="ECO:0000259" key="2">
    <source>
        <dbReference type="Pfam" id="PF00501"/>
    </source>
</evidence>
<reference evidence="5" key="2">
    <citation type="journal article" date="2018" name="Nat. Commun.">
        <title>Extreme sensitivity to ultraviolet light in the fungal pathogen causing white-nose syndrome of bats.</title>
        <authorList>
            <person name="Palmer J.M."/>
            <person name="Drees K.P."/>
            <person name="Foster J.T."/>
            <person name="Lindner D.L."/>
        </authorList>
    </citation>
    <scope>NUCLEOTIDE SEQUENCE [LARGE SCALE GENOMIC DNA]</scope>
    <source>
        <strain evidence="5">UAMH 10579</strain>
    </source>
</reference>
<evidence type="ECO:0000313" key="5">
    <source>
        <dbReference type="Proteomes" id="UP000091956"/>
    </source>
</evidence>
<keyword evidence="5" id="KW-1185">Reference proteome</keyword>
<name>A0A1B8GUK1_9PEZI</name>
<organism evidence="4 5">
    <name type="scientific">Pseudogymnoascus verrucosus</name>
    <dbReference type="NCBI Taxonomy" id="342668"/>
    <lineage>
        <taxon>Eukaryota</taxon>
        <taxon>Fungi</taxon>
        <taxon>Dikarya</taxon>
        <taxon>Ascomycota</taxon>
        <taxon>Pezizomycotina</taxon>
        <taxon>Leotiomycetes</taxon>
        <taxon>Thelebolales</taxon>
        <taxon>Thelebolaceae</taxon>
        <taxon>Pseudogymnoascus</taxon>
    </lineage>
</organism>